<dbReference type="Proteomes" id="UP000215367">
    <property type="component" value="Unassembled WGS sequence"/>
</dbReference>
<keyword evidence="2" id="KW-0614">Plasmid</keyword>
<feature type="transmembrane region" description="Helical" evidence="1">
    <location>
        <begin position="34"/>
        <end position="53"/>
    </location>
</feature>
<keyword evidence="1" id="KW-0472">Membrane</keyword>
<evidence type="ECO:0000313" key="3">
    <source>
        <dbReference type="Proteomes" id="UP000215367"/>
    </source>
</evidence>
<proteinExistence type="predicted"/>
<accession>A0A235H9W0</accession>
<geneLocation type="plasmid" evidence="2">
    <name>unnamed</name>
</geneLocation>
<gene>
    <name evidence="2" type="ORF">CHT98_21345</name>
</gene>
<evidence type="ECO:0000256" key="1">
    <source>
        <dbReference type="SAM" id="Phobius"/>
    </source>
</evidence>
<dbReference type="EMBL" id="NOWT01000023">
    <property type="protein sequence ID" value="OYD82303.1"/>
    <property type="molecule type" value="Genomic_DNA"/>
</dbReference>
<comment type="caution">
    <text evidence="2">The sequence shown here is derived from an EMBL/GenBank/DDBJ whole genome shotgun (WGS) entry which is preliminary data.</text>
</comment>
<dbReference type="AlphaFoldDB" id="A0A235H9W0"/>
<reference evidence="2 3" key="1">
    <citation type="submission" date="2017-07" db="EMBL/GenBank/DDBJ databases">
        <title>Whole genome sequence of Azospirillum brasilense 2A1, a potential biofertilizer strain.</title>
        <authorList>
            <person name="Fontana C.A."/>
            <person name="Toffoli L.M."/>
            <person name="Salazar S.M."/>
            <person name="Puglisi E."/>
            <person name="Pedraza R."/>
            <person name="Bassi D."/>
            <person name="Cocconcelli P.S."/>
        </authorList>
    </citation>
    <scope>NUCLEOTIDE SEQUENCE [LARGE SCALE GENOMIC DNA]</scope>
    <source>
        <strain evidence="2 3">2A1</strain>
        <plasmid evidence="2">unnamed</plasmid>
    </source>
</reference>
<name>A0A235H9W0_AZOBR</name>
<feature type="transmembrane region" description="Helical" evidence="1">
    <location>
        <begin position="60"/>
        <end position="80"/>
    </location>
</feature>
<protein>
    <submittedName>
        <fullName evidence="2">Uncharacterized protein</fullName>
    </submittedName>
</protein>
<evidence type="ECO:0000313" key="2">
    <source>
        <dbReference type="EMBL" id="OYD82303.1"/>
    </source>
</evidence>
<sequence>MAGRPLDVLALLAGLGLFWFMVFKAGFVRHDLHSMIAWAAAGCGIALYVASLGNNTRAGLLTSFLLGLALLMSLVAPYRYSTDQNYPFGPLLYGQFVAKPKQSLNDIAAFASNPSHWIEQKQEDYNRHLEALRKAEPIPVLQGTVDVLPSIQAAVLASGNEYRPRPIFQEYSTYTPMLIEANRRFLLGDRAPDNLLFSVGSIDNRHPALAEGPLWPDILQRYEPIRLESSMLMMRKRSIPAPSLLADAHTVSAGFSENVALPQDADALFMSVDIDMTLLGKLLKTVFRVPTVDMTVTLAGGEEKKYRLIPGIAKSGFIISPHIENNFAFEALSAGMPELFPNLKVVSIRLDTDNFLPWVKPNIQFQFQPLHVDGLRQPTLAEGVRRELAMYETLRTLASSSSVRAPFVEISEQKLLAHAPTSMFLDVASAQRVDVEFGIRDVAWQANTATDGVCFRISMAAPDGASVKAWERCLRPTTALADRGVQSVSIDAELPAGGRLTFETDCGGNCSWDWAYWQNVAVVP</sequence>
<organism evidence="2 3">
    <name type="scientific">Azospirillum brasilense</name>
    <dbReference type="NCBI Taxonomy" id="192"/>
    <lineage>
        <taxon>Bacteria</taxon>
        <taxon>Pseudomonadati</taxon>
        <taxon>Pseudomonadota</taxon>
        <taxon>Alphaproteobacteria</taxon>
        <taxon>Rhodospirillales</taxon>
        <taxon>Azospirillaceae</taxon>
        <taxon>Azospirillum</taxon>
    </lineage>
</organism>
<keyword evidence="1" id="KW-1133">Transmembrane helix</keyword>
<keyword evidence="1" id="KW-0812">Transmembrane</keyword>